<dbReference type="RefSeq" id="WP_128090711.1">
    <property type="nucleotide sequence ID" value="NZ_UARG01000017.1"/>
</dbReference>
<proteinExistence type="predicted"/>
<name>A0A2X2THK1_CAPOC</name>
<evidence type="ECO:0000313" key="1">
    <source>
        <dbReference type="EMBL" id="SQA77099.1"/>
    </source>
</evidence>
<reference evidence="1 2" key="1">
    <citation type="submission" date="2018-06" db="EMBL/GenBank/DDBJ databases">
        <authorList>
            <consortium name="Pathogen Informatics"/>
            <person name="Doyle S."/>
        </authorList>
    </citation>
    <scope>NUCLEOTIDE SEQUENCE [LARGE SCALE GENOMIC DNA]</scope>
    <source>
        <strain evidence="1 2">NCTC11546</strain>
    </source>
</reference>
<organism evidence="1 2">
    <name type="scientific">Capnocytophaga ochracea</name>
    <dbReference type="NCBI Taxonomy" id="1018"/>
    <lineage>
        <taxon>Bacteria</taxon>
        <taxon>Pseudomonadati</taxon>
        <taxon>Bacteroidota</taxon>
        <taxon>Flavobacteriia</taxon>
        <taxon>Flavobacteriales</taxon>
        <taxon>Flavobacteriaceae</taxon>
        <taxon>Capnocytophaga</taxon>
    </lineage>
</organism>
<gene>
    <name evidence="1" type="ORF">NCTC11546_00301</name>
</gene>
<accession>A0A2X2THK1</accession>
<sequence length="248" mass="28676">MSVITLLEKAQRINNAMPARMAQRPQVSETVIPEKEFITVKQAKEKFKIPIYLNDDDKLLLLKGDVLVKGNITRQWTEDLMEGLHWEGDAYGIFIDGNLTVAGDILDDNYLHLRVSGNVICDYLFTYNGAIFIMKDLYTTFGLYGEYNDGMLDVLGNTNAPYFVEVGHYMPDKSKVTEFIFVEAENETEQEDCYLHDPETGYLEESWKLLRPEVWEENELFSYFSVNRFFQLVKNGENPLISADTYKK</sequence>
<dbReference type="AlphaFoldDB" id="A0A2X2THK1"/>
<dbReference type="Proteomes" id="UP000249891">
    <property type="component" value="Unassembled WGS sequence"/>
</dbReference>
<evidence type="ECO:0000313" key="2">
    <source>
        <dbReference type="Proteomes" id="UP000249891"/>
    </source>
</evidence>
<dbReference type="EMBL" id="UARG01000017">
    <property type="protein sequence ID" value="SQA77099.1"/>
    <property type="molecule type" value="Genomic_DNA"/>
</dbReference>
<protein>
    <submittedName>
        <fullName evidence="1">Uncharacterized protein</fullName>
    </submittedName>
</protein>